<organism evidence="1">
    <name type="scientific">uncultured Caudovirales phage</name>
    <dbReference type="NCBI Taxonomy" id="2100421"/>
    <lineage>
        <taxon>Viruses</taxon>
        <taxon>Duplodnaviria</taxon>
        <taxon>Heunggongvirae</taxon>
        <taxon>Uroviricota</taxon>
        <taxon>Caudoviricetes</taxon>
        <taxon>Peduoviridae</taxon>
        <taxon>Maltschvirus</taxon>
        <taxon>Maltschvirus maltsch</taxon>
    </lineage>
</organism>
<accession>A0A6J5KKE7</accession>
<sequence length="108" mass="12339">MQSNKFRAVRTDYAGLTFDSKAEARRYAALLILVRAGRVRDLVVKPKFELRVNGAKVGSYIADFSYYEDDNLVVEDVKSKPTRTPVYRLKAKLMMAIHGIEILEVYAH</sequence>
<evidence type="ECO:0000313" key="2">
    <source>
        <dbReference type="EMBL" id="CAB4123599.1"/>
    </source>
</evidence>
<dbReference type="EMBL" id="LR796160">
    <property type="protein sequence ID" value="CAB4122694.1"/>
    <property type="molecule type" value="Genomic_DNA"/>
</dbReference>
<reference evidence="1" key="1">
    <citation type="submission" date="2020-04" db="EMBL/GenBank/DDBJ databases">
        <authorList>
            <person name="Chiriac C."/>
            <person name="Salcher M."/>
            <person name="Ghai R."/>
            <person name="Kavagutti S V."/>
        </authorList>
    </citation>
    <scope>NUCLEOTIDE SEQUENCE</scope>
</reference>
<evidence type="ECO:0008006" key="3">
    <source>
        <dbReference type="Google" id="ProtNLM"/>
    </source>
</evidence>
<evidence type="ECO:0000313" key="1">
    <source>
        <dbReference type="EMBL" id="CAB4122694.1"/>
    </source>
</evidence>
<dbReference type="InterPro" id="IPR009414">
    <property type="entry name" value="DUF1064"/>
</dbReference>
<gene>
    <name evidence="1" type="ORF">UFOVP32_54</name>
    <name evidence="2" type="ORF">UFOVP50_22</name>
</gene>
<dbReference type="EMBL" id="LR796173">
    <property type="protein sequence ID" value="CAB4123599.1"/>
    <property type="molecule type" value="Genomic_DNA"/>
</dbReference>
<dbReference type="Pfam" id="PF06356">
    <property type="entry name" value="DUF1064"/>
    <property type="match status" value="1"/>
</dbReference>
<protein>
    <recommendedName>
        <fullName evidence="3">DUF1064 domain-containing protein</fullName>
    </recommendedName>
</protein>
<proteinExistence type="predicted"/>
<name>A0A6J5KKE7_9CAUD</name>